<dbReference type="Proteomes" id="UP000004671">
    <property type="component" value="Chromosome"/>
</dbReference>
<keyword evidence="5" id="KW-1185">Reference proteome</keyword>
<dbReference type="InParanoid" id="H1XW17"/>
<organism evidence="4 5">
    <name type="scientific">Caldithrix abyssi DSM 13497</name>
    <dbReference type="NCBI Taxonomy" id="880073"/>
    <lineage>
        <taxon>Bacteria</taxon>
        <taxon>Pseudomonadati</taxon>
        <taxon>Calditrichota</taxon>
        <taxon>Calditrichia</taxon>
        <taxon>Calditrichales</taxon>
        <taxon>Calditrichaceae</taxon>
        <taxon>Caldithrix</taxon>
    </lineage>
</organism>
<evidence type="ECO:0000256" key="1">
    <source>
        <dbReference type="ARBA" id="ARBA00022729"/>
    </source>
</evidence>
<dbReference type="Gene3D" id="2.60.40.10">
    <property type="entry name" value="Immunoglobulins"/>
    <property type="match status" value="1"/>
</dbReference>
<dbReference type="Pfam" id="PF13860">
    <property type="entry name" value="FlgD_ig"/>
    <property type="match status" value="1"/>
</dbReference>
<gene>
    <name evidence="3" type="ORF">Cabys_956</name>
    <name evidence="4" type="ORF">Calab_2179</name>
</gene>
<dbReference type="EMBL" id="CM001402">
    <property type="protein sequence ID" value="EHO41789.1"/>
    <property type="molecule type" value="Genomic_DNA"/>
</dbReference>
<sequence precursor="true">MRRRQNFYFSWFNRTILSTGLSVFLLWGQTVTFSGKTVIDDNLEKAKKNAVVDIDLDGDKDIVCTANPEGSSGIEDPNGLNVALYLNDGSNVFSVKTIDANFRTARGLAVGDLNGDGYPDVAVGNANADSALAWYKNPAGAYDNPWKKYHPGSLAPFNYIVRILDFDGDSDLDIVDGMGDAAAGGSSADDYVRWLENNGADPPVFSEHLIINYPSPAGIAVADFNGDAVYDVAAMAWTDYFSASPLVDEDVRWWAQTSTNVFTQQEVIKTSYGGNDARAADLDGDGDADLIGAGYKAQTIDWWANDGSGQFGASLYTIRTAFNHARNVQAVDLDGDDDLDLLACADDDNLVVWFENDGSQNFTEHTIDNAFTYAYFVTPADLDGDGDVDVVGTAQNAVESGNTIAGQLAWWENNQAEEQTIASGDPPPASFYSGAVLIDFQNGFTGGLTSVFFNHGSNANKNLVGGGVHHIAQKGFYTIRTLAATYDGSIEFSYDGIAEWSAISNEADLRICYWDENNDQWILAGTSQSVDALNNAITVSGIAGQLHNFARFTLGSVSSDNSLPVTLSGFEFSKQETGIWLTWKTESEIENLGFELWRSEDVDTVRRLVISFEFEDALQGLGNSGVGKTYGYLDEDVLPGNTYYYTLIQVDYSGRRSEVGRLSAHFVPFGLTRVVNGQQPEAPRLLNNFPNPFNSGTTIVFELPALTAEAAQTVRVMIFDVRGRLVRALFEGSLSDGQYRIRWDGKNSGGQSVPSGKYICVLKGQNFSLSRFLTLVR</sequence>
<evidence type="ECO:0000313" key="3">
    <source>
        <dbReference type="EMBL" id="APF17707.1"/>
    </source>
</evidence>
<dbReference type="STRING" id="880073.Cabys_956"/>
<evidence type="ECO:0000259" key="2">
    <source>
        <dbReference type="Pfam" id="PF13860"/>
    </source>
</evidence>
<name>H1XW17_CALAY</name>
<reference evidence="3 6" key="2">
    <citation type="submission" date="2016-11" db="EMBL/GenBank/DDBJ databases">
        <title>Genomic analysis of Caldithrix abyssi and proposal of a novel bacterial phylum Caldithrichaeota.</title>
        <authorList>
            <person name="Kublanov I."/>
            <person name="Sigalova O."/>
            <person name="Gavrilov S."/>
            <person name="Lebedinsky A."/>
            <person name="Ivanova N."/>
            <person name="Daum C."/>
            <person name="Reddy T."/>
            <person name="Klenk H.P."/>
            <person name="Goker M."/>
            <person name="Reva O."/>
            <person name="Miroshnichenko M."/>
            <person name="Kyprides N."/>
            <person name="Woyke T."/>
            <person name="Gelfand M."/>
        </authorList>
    </citation>
    <scope>NUCLEOTIDE SEQUENCE [LARGE SCALE GENOMIC DNA]</scope>
    <source>
        <strain evidence="3 6">LF13</strain>
    </source>
</reference>
<reference evidence="4 5" key="1">
    <citation type="submission" date="2011-09" db="EMBL/GenBank/DDBJ databases">
        <title>The permanent draft genome of Caldithrix abyssi DSM 13497.</title>
        <authorList>
            <consortium name="US DOE Joint Genome Institute (JGI-PGF)"/>
            <person name="Lucas S."/>
            <person name="Han J."/>
            <person name="Lapidus A."/>
            <person name="Bruce D."/>
            <person name="Goodwin L."/>
            <person name="Pitluck S."/>
            <person name="Peters L."/>
            <person name="Kyrpides N."/>
            <person name="Mavromatis K."/>
            <person name="Ivanova N."/>
            <person name="Mikhailova N."/>
            <person name="Chertkov O."/>
            <person name="Detter J.C."/>
            <person name="Tapia R."/>
            <person name="Han C."/>
            <person name="Land M."/>
            <person name="Hauser L."/>
            <person name="Markowitz V."/>
            <person name="Cheng J.-F."/>
            <person name="Hugenholtz P."/>
            <person name="Woyke T."/>
            <person name="Wu D."/>
            <person name="Spring S."/>
            <person name="Brambilla E."/>
            <person name="Klenk H.-P."/>
            <person name="Eisen J.A."/>
        </authorList>
    </citation>
    <scope>NUCLEOTIDE SEQUENCE [LARGE SCALE GENOMIC DNA]</scope>
    <source>
        <strain evidence="4 5">DSM 13497</strain>
    </source>
</reference>
<evidence type="ECO:0000313" key="6">
    <source>
        <dbReference type="Proteomes" id="UP000183868"/>
    </source>
</evidence>
<proteinExistence type="predicted"/>
<dbReference type="HOGENOM" id="CLU_360073_0_0_0"/>
<dbReference type="InterPro" id="IPR025965">
    <property type="entry name" value="FlgD/Vpr_Ig-like"/>
</dbReference>
<dbReference type="AlphaFoldDB" id="H1XW17"/>
<evidence type="ECO:0000313" key="5">
    <source>
        <dbReference type="Proteomes" id="UP000004671"/>
    </source>
</evidence>
<dbReference type="InterPro" id="IPR028994">
    <property type="entry name" value="Integrin_alpha_N"/>
</dbReference>
<dbReference type="SUPFAM" id="SSF69318">
    <property type="entry name" value="Integrin alpha N-terminal domain"/>
    <property type="match status" value="2"/>
</dbReference>
<keyword evidence="1" id="KW-0732">Signal</keyword>
<dbReference type="EMBL" id="CP018099">
    <property type="protein sequence ID" value="APF17707.1"/>
    <property type="molecule type" value="Genomic_DNA"/>
</dbReference>
<dbReference type="eggNOG" id="COG4733">
    <property type="taxonomic scope" value="Bacteria"/>
</dbReference>
<dbReference type="Pfam" id="PF13517">
    <property type="entry name" value="FG-GAP_3"/>
    <property type="match status" value="2"/>
</dbReference>
<accession>H1XW17</accession>
<dbReference type="eggNOG" id="COG2706">
    <property type="taxonomic scope" value="Bacteria"/>
</dbReference>
<dbReference type="OrthoDB" id="9816120at2"/>
<dbReference type="Gene3D" id="2.60.40.4070">
    <property type="match status" value="1"/>
</dbReference>
<evidence type="ECO:0000313" key="4">
    <source>
        <dbReference type="EMBL" id="EHO41789.1"/>
    </source>
</evidence>
<dbReference type="KEGG" id="caby:Cabys_956"/>
<dbReference type="PaxDb" id="880073-Calab_2179"/>
<protein>
    <submittedName>
        <fullName evidence="4">FG-GAP repeat protein</fullName>
    </submittedName>
    <submittedName>
        <fullName evidence="3">Por secretion system C-terminal sorting domain-containing protein</fullName>
    </submittedName>
</protein>
<feature type="domain" description="FlgD/Vpr Ig-like" evidence="2">
    <location>
        <begin position="708"/>
        <end position="761"/>
    </location>
</feature>
<dbReference type="Gene3D" id="2.130.10.130">
    <property type="entry name" value="Integrin alpha, N-terminal"/>
    <property type="match status" value="2"/>
</dbReference>
<dbReference type="PANTHER" id="PTHR44103:SF1">
    <property type="entry name" value="PROPROTEIN CONVERTASE P"/>
    <property type="match status" value="1"/>
</dbReference>
<dbReference type="Proteomes" id="UP000183868">
    <property type="component" value="Chromosome"/>
</dbReference>
<dbReference type="InterPro" id="IPR013517">
    <property type="entry name" value="FG-GAP"/>
</dbReference>
<dbReference type="PANTHER" id="PTHR44103">
    <property type="entry name" value="PROPROTEIN CONVERTASE P"/>
    <property type="match status" value="1"/>
</dbReference>
<dbReference type="RefSeq" id="WP_006928965.1">
    <property type="nucleotide sequence ID" value="NZ_CM001402.1"/>
</dbReference>
<dbReference type="InterPro" id="IPR013783">
    <property type="entry name" value="Ig-like_fold"/>
</dbReference>